<accession>A0A7Z0D0V0</accession>
<proteinExistence type="predicted"/>
<keyword evidence="1" id="KW-0413">Isomerase</keyword>
<dbReference type="InterPro" id="IPR013078">
    <property type="entry name" value="His_Pase_superF_clade-1"/>
</dbReference>
<sequence>MRLLLIRHGQTPSNVAGLLDTAVPGPGLTELGTRQAAALPDRLAGESIDELYASPLLRTQQTAAPLAKRLGLPVAVRDGVREIEAGELAMRGDSGSINAYVSTVFAWARGDVEARIPGGESGVEALRRFDSVIDEIAATDRSCAAVVSHGAAIRLWTASRGINVRVDDVEAEPLRNTEIVVMEGSPDGGWRFMQRLAAG</sequence>
<dbReference type="Proteomes" id="UP000539111">
    <property type="component" value="Unassembled WGS sequence"/>
</dbReference>
<dbReference type="SUPFAM" id="SSF53254">
    <property type="entry name" value="Phosphoglycerate mutase-like"/>
    <property type="match status" value="1"/>
</dbReference>
<organism evidence="1 2">
    <name type="scientific">Spelaeicoccus albus</name>
    <dbReference type="NCBI Taxonomy" id="1280376"/>
    <lineage>
        <taxon>Bacteria</taxon>
        <taxon>Bacillati</taxon>
        <taxon>Actinomycetota</taxon>
        <taxon>Actinomycetes</taxon>
        <taxon>Micrococcales</taxon>
        <taxon>Brevibacteriaceae</taxon>
        <taxon>Spelaeicoccus</taxon>
    </lineage>
</organism>
<dbReference type="EMBL" id="JACBZP010000001">
    <property type="protein sequence ID" value="NYI65888.1"/>
    <property type="molecule type" value="Genomic_DNA"/>
</dbReference>
<dbReference type="AlphaFoldDB" id="A0A7Z0D0V0"/>
<evidence type="ECO:0000313" key="2">
    <source>
        <dbReference type="Proteomes" id="UP000539111"/>
    </source>
</evidence>
<gene>
    <name evidence="1" type="ORF">BJY26_000194</name>
</gene>
<dbReference type="InterPro" id="IPR001345">
    <property type="entry name" value="PG/BPGM_mutase_AS"/>
</dbReference>
<dbReference type="GO" id="GO:0005737">
    <property type="term" value="C:cytoplasm"/>
    <property type="evidence" value="ECO:0007669"/>
    <property type="project" value="TreeGrafter"/>
</dbReference>
<dbReference type="PANTHER" id="PTHR48100:SF58">
    <property type="entry name" value="PE-PGRS FAMILY PROTEIN PE_PGRS11"/>
    <property type="match status" value="1"/>
</dbReference>
<dbReference type="InterPro" id="IPR050275">
    <property type="entry name" value="PGM_Phosphatase"/>
</dbReference>
<dbReference type="CDD" id="cd07067">
    <property type="entry name" value="HP_PGM_like"/>
    <property type="match status" value="1"/>
</dbReference>
<evidence type="ECO:0000313" key="1">
    <source>
        <dbReference type="EMBL" id="NYI65888.1"/>
    </source>
</evidence>
<keyword evidence="2" id="KW-1185">Reference proteome</keyword>
<dbReference type="Gene3D" id="3.40.50.1240">
    <property type="entry name" value="Phosphoglycerate mutase-like"/>
    <property type="match status" value="1"/>
</dbReference>
<dbReference type="PANTHER" id="PTHR48100">
    <property type="entry name" value="BROAD-SPECIFICITY PHOSPHATASE YOR283W-RELATED"/>
    <property type="match status" value="1"/>
</dbReference>
<dbReference type="InterPro" id="IPR029033">
    <property type="entry name" value="His_PPase_superfam"/>
</dbReference>
<dbReference type="GO" id="GO:0004619">
    <property type="term" value="F:phosphoglycerate mutase activity"/>
    <property type="evidence" value="ECO:0007669"/>
    <property type="project" value="UniProtKB-EC"/>
</dbReference>
<dbReference type="Pfam" id="PF00300">
    <property type="entry name" value="His_Phos_1"/>
    <property type="match status" value="1"/>
</dbReference>
<reference evidence="1 2" key="1">
    <citation type="submission" date="2020-07" db="EMBL/GenBank/DDBJ databases">
        <title>Sequencing the genomes of 1000 actinobacteria strains.</title>
        <authorList>
            <person name="Klenk H.-P."/>
        </authorList>
    </citation>
    <scope>NUCLEOTIDE SEQUENCE [LARGE SCALE GENOMIC DNA]</scope>
    <source>
        <strain evidence="1 2">DSM 26341</strain>
    </source>
</reference>
<comment type="caution">
    <text evidence="1">The sequence shown here is derived from an EMBL/GenBank/DDBJ whole genome shotgun (WGS) entry which is preliminary data.</text>
</comment>
<dbReference type="EC" id="5.4.2.12" evidence="1"/>
<protein>
    <submittedName>
        <fullName evidence="1">Putative phosphoglycerate mutase</fullName>
        <ecNumber evidence="1">5.4.2.12</ecNumber>
    </submittedName>
</protein>
<dbReference type="RefSeq" id="WP_179424896.1">
    <property type="nucleotide sequence ID" value="NZ_JACBZP010000001.1"/>
</dbReference>
<dbReference type="PROSITE" id="PS00175">
    <property type="entry name" value="PG_MUTASE"/>
    <property type="match status" value="1"/>
</dbReference>
<dbReference type="GO" id="GO:0016791">
    <property type="term" value="F:phosphatase activity"/>
    <property type="evidence" value="ECO:0007669"/>
    <property type="project" value="TreeGrafter"/>
</dbReference>
<name>A0A7Z0D0V0_9MICO</name>
<dbReference type="SMART" id="SM00855">
    <property type="entry name" value="PGAM"/>
    <property type="match status" value="1"/>
</dbReference>